<dbReference type="PROSITE" id="PS50970">
    <property type="entry name" value="HCY"/>
    <property type="match status" value="1"/>
</dbReference>
<keyword evidence="4" id="KW-0862">Zinc</keyword>
<dbReference type="InterPro" id="IPR036589">
    <property type="entry name" value="HCY_dom_sf"/>
</dbReference>
<dbReference type="Proteomes" id="UP001295440">
    <property type="component" value="Chromosome"/>
</dbReference>
<dbReference type="GO" id="GO:0008898">
    <property type="term" value="F:S-adenosylmethionine-homocysteine S-methyltransferase activity"/>
    <property type="evidence" value="ECO:0007669"/>
    <property type="project" value="TreeGrafter"/>
</dbReference>
<feature type="domain" description="Hcy-binding" evidence="6">
    <location>
        <begin position="1"/>
        <end position="303"/>
    </location>
</feature>
<keyword evidence="1 7" id="KW-0489">Methyltransferase</keyword>
<evidence type="ECO:0000256" key="2">
    <source>
        <dbReference type="ARBA" id="ARBA00022679"/>
    </source>
</evidence>
<dbReference type="AlphaFoldDB" id="A0AAU9R5D4"/>
<keyword evidence="2 7" id="KW-0808">Transferase</keyword>
<gene>
    <name evidence="7" type="primary">ybgG</name>
    <name evidence="7" type="ORF">LDD865_1678</name>
</gene>
<reference evidence="7" key="1">
    <citation type="submission" date="2022-02" db="EMBL/GenBank/DDBJ databases">
        <authorList>
            <person name="Deutsch MARIE S."/>
        </authorList>
    </citation>
    <scope>NUCLEOTIDE SEQUENCE</scope>
    <source>
        <strain evidence="7">CIRM-BIA865</strain>
    </source>
</reference>
<dbReference type="SUPFAM" id="SSF82282">
    <property type="entry name" value="Homocysteine S-methyltransferase"/>
    <property type="match status" value="1"/>
</dbReference>
<evidence type="ECO:0000313" key="8">
    <source>
        <dbReference type="Proteomes" id="UP001295440"/>
    </source>
</evidence>
<organism evidence="7 8">
    <name type="scientific">Lactobacillus delbrueckii subsp. delbrueckii</name>
    <dbReference type="NCBI Taxonomy" id="83684"/>
    <lineage>
        <taxon>Bacteria</taxon>
        <taxon>Bacillati</taxon>
        <taxon>Bacillota</taxon>
        <taxon>Bacilli</taxon>
        <taxon>Lactobacillales</taxon>
        <taxon>Lactobacillaceae</taxon>
        <taxon>Lactobacillus</taxon>
    </lineage>
</organism>
<dbReference type="PANTHER" id="PTHR46015:SF1">
    <property type="entry name" value="HOMOCYSTEINE S-METHYLTRANSFERASE-LIKE ISOFORM 1"/>
    <property type="match status" value="1"/>
</dbReference>
<evidence type="ECO:0000256" key="3">
    <source>
        <dbReference type="ARBA" id="ARBA00022723"/>
    </source>
</evidence>
<dbReference type="InterPro" id="IPR051486">
    <property type="entry name" value="Hcy_S-methyltransferase"/>
</dbReference>
<dbReference type="EC" id="2.1.1.10" evidence="7"/>
<dbReference type="PANTHER" id="PTHR46015">
    <property type="entry name" value="ZGC:172121"/>
    <property type="match status" value="1"/>
</dbReference>
<evidence type="ECO:0000256" key="4">
    <source>
        <dbReference type="ARBA" id="ARBA00022833"/>
    </source>
</evidence>
<dbReference type="GO" id="GO:0033528">
    <property type="term" value="P:S-methylmethionine cycle"/>
    <property type="evidence" value="ECO:0007669"/>
    <property type="project" value="TreeGrafter"/>
</dbReference>
<evidence type="ECO:0000256" key="1">
    <source>
        <dbReference type="ARBA" id="ARBA00022603"/>
    </source>
</evidence>
<protein>
    <submittedName>
        <fullName evidence="7">Homocysteine methylase using (R,S)AdoMet</fullName>
        <ecNumber evidence="7">2.1.1.10</ecNumber>
    </submittedName>
</protein>
<keyword evidence="3" id="KW-0479">Metal-binding</keyword>
<evidence type="ECO:0000259" key="6">
    <source>
        <dbReference type="PROSITE" id="PS50970"/>
    </source>
</evidence>
<dbReference type="GO" id="GO:0009086">
    <property type="term" value="P:methionine biosynthetic process"/>
    <property type="evidence" value="ECO:0007669"/>
    <property type="project" value="TreeGrafter"/>
</dbReference>
<dbReference type="Gene3D" id="3.20.20.330">
    <property type="entry name" value="Homocysteine-binding-like domain"/>
    <property type="match status" value="1"/>
</dbReference>
<dbReference type="GO" id="GO:0032259">
    <property type="term" value="P:methylation"/>
    <property type="evidence" value="ECO:0007669"/>
    <property type="project" value="UniProtKB-KW"/>
</dbReference>
<dbReference type="GO" id="GO:0046872">
    <property type="term" value="F:metal ion binding"/>
    <property type="evidence" value="ECO:0007669"/>
    <property type="project" value="UniProtKB-KW"/>
</dbReference>
<dbReference type="EMBL" id="OV915080">
    <property type="protein sequence ID" value="CAH1706835.1"/>
    <property type="molecule type" value="Genomic_DNA"/>
</dbReference>
<accession>A0AAU9R5D4</accession>
<evidence type="ECO:0000313" key="7">
    <source>
        <dbReference type="EMBL" id="CAH1706835.1"/>
    </source>
</evidence>
<dbReference type="InterPro" id="IPR003726">
    <property type="entry name" value="HCY_dom"/>
</dbReference>
<evidence type="ECO:0000256" key="5">
    <source>
        <dbReference type="PROSITE-ProRule" id="PRU00333"/>
    </source>
</evidence>
<dbReference type="NCBIfam" id="NF007020">
    <property type="entry name" value="PRK09485.1"/>
    <property type="match status" value="1"/>
</dbReference>
<name>A0AAU9R5D4_9LACO</name>
<dbReference type="Pfam" id="PF02574">
    <property type="entry name" value="S-methyl_trans"/>
    <property type="match status" value="1"/>
</dbReference>
<comment type="caution">
    <text evidence="5">Lacks conserved residue(s) required for the propagation of feature annotation.</text>
</comment>
<sequence>MADLPTLLTQGPVTLDGSMSTPLEAWGEDTNSDLWTAKALADNPDLVYRVHQEYFKAGARVTITDSYQASLSAFMKHGLSEDAARGLIRESAAVAIKARDDFEKATGIHNFVAGSVGPYGAYLADGSEYRGDYALSHEEYVDFHAPRIEELVAGGVDCLAVETQPKLSEVRAILDYLKAKYPDLPVYVSFSLKDPATISEGLPLTEAVEEVSAYAQVFAAGANCFKLAWTVDVVKNLRASKLPIVVYPNSGAEYDPSVKKWVYPPEAADFGQAGADWLAAGAKLVGGLLHDDAGRYRRTCRRGQKSLYCFLKYF</sequence>
<proteinExistence type="predicted"/>